<evidence type="ECO:0000256" key="2">
    <source>
        <dbReference type="ARBA" id="ARBA00022525"/>
    </source>
</evidence>
<feature type="domain" description="Phage-Barnase-EndoU-ColicinE5/D-RelE like nuclease 4" evidence="7">
    <location>
        <begin position="587"/>
        <end position="766"/>
    </location>
</feature>
<dbReference type="InterPro" id="IPR059100">
    <property type="entry name" value="TSP3_bac"/>
</dbReference>
<dbReference type="InterPro" id="IPR013610">
    <property type="entry name" value="ArdC_N"/>
</dbReference>
<feature type="region of interest" description="Disordered" evidence="5">
    <location>
        <begin position="823"/>
        <end position="881"/>
    </location>
</feature>
<comment type="caution">
    <text evidence="8">The sequence shown here is derived from an EMBL/GenBank/DDBJ whole genome shotgun (WGS) entry which is preliminary data.</text>
</comment>
<dbReference type="GO" id="GO:0003697">
    <property type="term" value="F:single-stranded DNA binding"/>
    <property type="evidence" value="ECO:0007669"/>
    <property type="project" value="InterPro"/>
</dbReference>
<evidence type="ECO:0000256" key="5">
    <source>
        <dbReference type="SAM" id="MobiDB-lite"/>
    </source>
</evidence>
<comment type="subcellular location">
    <subcellularLocation>
        <location evidence="1">Secreted</location>
    </subcellularLocation>
</comment>
<feature type="compositionally biased region" description="Basic and acidic residues" evidence="5">
    <location>
        <begin position="823"/>
        <end position="838"/>
    </location>
</feature>
<dbReference type="InterPro" id="IPR041420">
    <property type="entry name" value="PBECR4"/>
</dbReference>
<dbReference type="Pfam" id="PF13155">
    <property type="entry name" value="Toprim_2"/>
    <property type="match status" value="1"/>
</dbReference>
<proteinExistence type="predicted"/>
<protein>
    <submittedName>
        <fullName evidence="8">LtrC-like protein</fullName>
    </submittedName>
</protein>
<keyword evidence="3" id="KW-0732">Signal</keyword>
<evidence type="ECO:0000256" key="4">
    <source>
        <dbReference type="ARBA" id="ARBA00022837"/>
    </source>
</evidence>
<evidence type="ECO:0000313" key="8">
    <source>
        <dbReference type="EMBL" id="PHV58693.1"/>
    </source>
</evidence>
<dbReference type="Pfam" id="PF08401">
    <property type="entry name" value="ArdcN"/>
    <property type="match status" value="1"/>
</dbReference>
<dbReference type="Proteomes" id="UP000221763">
    <property type="component" value="Unassembled WGS sequence"/>
</dbReference>
<feature type="compositionally biased region" description="Polar residues" evidence="5">
    <location>
        <begin position="864"/>
        <end position="880"/>
    </location>
</feature>
<dbReference type="GO" id="GO:0006260">
    <property type="term" value="P:DNA replication"/>
    <property type="evidence" value="ECO:0007669"/>
    <property type="project" value="InterPro"/>
</dbReference>
<dbReference type="EMBL" id="PEBN01000008">
    <property type="protein sequence ID" value="PHV58693.1"/>
    <property type="molecule type" value="Genomic_DNA"/>
</dbReference>
<dbReference type="AlphaFoldDB" id="A0AAP8KD99"/>
<dbReference type="Pfam" id="PF18813">
    <property type="entry name" value="PBECR4"/>
    <property type="match status" value="1"/>
</dbReference>
<feature type="domain" description="N-terminal" evidence="6">
    <location>
        <begin position="887"/>
        <end position="997"/>
    </location>
</feature>
<sequence>MASIEELKQISILEVAEKLGMSLNREGSDSYSWKEHDSFVINTRGNYYNWFSRGEGGDVIKMVQVVREELTGEKLSFKAAKHFLEEGSFEKMEEVAERPKEPFRYYLEPYEHPDFEIGRQYLKEERGLSDETIDAFLASGNLATATRKKGDYFEPVIVFKSRDQDGQMVGGSLQGIVENRVLYPERGRLKRLLRNSDGSVGFSLDIGTPNRLVFAEAPIDLMSYYEYHKDELQDIRLVAMDGLKRGVISRHLALLESERSGRPLYGTPEQLTHSLDIAKEQGFFDEGKNDSLITLAVDNDQAGRRFIEKLQEDGIPVLVDIPPRREGQEKMDWNDYLKQEKKPTPQEVNRLRDHLLTKAEVSEALSMEGDLIKSSTTDREVLYTNTVTLDQGYSLNLAVHSPEEVENLADITAPWALEVIKDNQSLGYLAYGESWGNEFDIEDELTNLENWIAINQVEDKLYSQEEVTDFLNSLSAEKETIGELTSFGTLIIDDRSWESDYSNDISSEQHKKIGHKLGDLPDSSQEAAPLPEAKHSQPLNDLLPDQTQDQSLLHFTISNPNQSRRKAGYHLATKRDLDRVNSYAKGLQEAAQWYRDNLANSTISYVYKDETIKSPLIVQITFEEKQFMHLTGLFPLKDGQTAEKTLQDFAEGNGDFDHLMIANRGAAFQKLQVLPELKDMLRTDAFYFDHVADIPRLHNINMETAIKSDEGGFVTAFRSNEEGMYPASLLELTPDLLDEFTQAPPGKTILGIYRDRDGQLEQVAINGDYIKDGGQKLFRILQENKAKGENNKMTEMNQAPNLFQRLQQIFTEDAKTKKAALEEEYKDSDGDGLTDKQEASQGSSPFSADTDGDGLSDNEERGRSLQSDNPPQTDTRTVSEIINDKDTKALAAKMKEGVKDYFKSDIYKKYLVTMSKFHHYSPRNIQLILAQNPEATHVASFKKWKDDFERSVNKGEKALRVLAPMTVKVKDPKTKEVLLDDNGNERTRTYFKMVPVFDVSQTTGKELPKPVYDLEGTYEDYGNLYKSAKAVSEANGVPIQFKENLGGAQGLYSRQDNAITILKGMSEQQTLKTIFHEMAHSELHNVEKLLETPLKRSTRELQAESVAFVVASHYGLDTSDYTFGYLASWSQDKVGLSDLEGQIKIVQKEADSLISRIDETLETYQRKDLKKDNFKDKLNHFKEAAKTESEEKEQPKKVQKSNEVMSL</sequence>
<keyword evidence="2" id="KW-0964">Secreted</keyword>
<dbReference type="RefSeq" id="WP_099421021.1">
    <property type="nucleotide sequence ID" value="NZ_PEBN01000008.1"/>
</dbReference>
<keyword evidence="4" id="KW-0106">Calcium</keyword>
<name>A0AAP8KD99_STRMC</name>
<evidence type="ECO:0000259" key="7">
    <source>
        <dbReference type="Pfam" id="PF18813"/>
    </source>
</evidence>
<feature type="region of interest" description="Disordered" evidence="5">
    <location>
        <begin position="514"/>
        <end position="543"/>
    </location>
</feature>
<reference evidence="8 9" key="1">
    <citation type="submission" date="2017-10" db="EMBL/GenBank/DDBJ databases">
        <title>Whole-genome sequence of three Streptococcus macedonicus strains isolated from Italian cheeses of the Veneto region.</title>
        <authorList>
            <person name="Treu L."/>
            <person name="De Diego-Diaz B."/>
            <person name="Papadimitriou K."/>
            <person name="Tsakalidou E."/>
            <person name="Corich V."/>
            <person name="Giacomini A."/>
        </authorList>
    </citation>
    <scope>NUCLEOTIDE SEQUENCE [LARGE SCALE GENOMIC DNA]</scope>
    <source>
        <strain evidence="8 9">19AS</strain>
    </source>
</reference>
<dbReference type="Gene3D" id="1.10.10.2910">
    <property type="match status" value="1"/>
</dbReference>
<feature type="region of interest" description="Disordered" evidence="5">
    <location>
        <begin position="1182"/>
        <end position="1207"/>
    </location>
</feature>
<organism evidence="8 9">
    <name type="scientific">Streptococcus macedonicus</name>
    <name type="common">Streptococcus gallolyticus macedonicus</name>
    <dbReference type="NCBI Taxonomy" id="59310"/>
    <lineage>
        <taxon>Bacteria</taxon>
        <taxon>Bacillati</taxon>
        <taxon>Bacillota</taxon>
        <taxon>Bacilli</taxon>
        <taxon>Lactobacillales</taxon>
        <taxon>Streptococcaceae</taxon>
        <taxon>Streptococcus</taxon>
    </lineage>
</organism>
<evidence type="ECO:0000313" key="9">
    <source>
        <dbReference type="Proteomes" id="UP000221763"/>
    </source>
</evidence>
<evidence type="ECO:0000259" key="6">
    <source>
        <dbReference type="Pfam" id="PF08401"/>
    </source>
</evidence>
<dbReference type="Pfam" id="PF18884">
    <property type="entry name" value="TSP3_bac"/>
    <property type="match status" value="2"/>
</dbReference>
<dbReference type="Gene3D" id="3.40.1360.10">
    <property type="match status" value="1"/>
</dbReference>
<evidence type="ECO:0000256" key="3">
    <source>
        <dbReference type="ARBA" id="ARBA00022729"/>
    </source>
</evidence>
<dbReference type="InterPro" id="IPR036977">
    <property type="entry name" value="DNA_primase_Znf_CHC2"/>
</dbReference>
<feature type="compositionally biased region" description="Basic and acidic residues" evidence="5">
    <location>
        <begin position="1182"/>
        <end position="1196"/>
    </location>
</feature>
<dbReference type="Gene3D" id="3.90.580.10">
    <property type="entry name" value="Zinc finger, CHC2-type domain"/>
    <property type="match status" value="1"/>
</dbReference>
<accession>A0AAP8KD99</accession>
<dbReference type="SUPFAM" id="SSF57783">
    <property type="entry name" value="Zinc beta-ribbon"/>
    <property type="match status" value="1"/>
</dbReference>
<dbReference type="GO" id="GO:0008270">
    <property type="term" value="F:zinc ion binding"/>
    <property type="evidence" value="ECO:0007669"/>
    <property type="project" value="InterPro"/>
</dbReference>
<gene>
    <name evidence="8" type="ORF">CS009_01420</name>
</gene>
<evidence type="ECO:0000256" key="1">
    <source>
        <dbReference type="ARBA" id="ARBA00004613"/>
    </source>
</evidence>